<proteinExistence type="predicted"/>
<evidence type="ECO:0000256" key="2">
    <source>
        <dbReference type="PROSITE-ProRule" id="PRU00708"/>
    </source>
</evidence>
<dbReference type="InterPro" id="IPR011990">
    <property type="entry name" value="TPR-like_helical_dom_sf"/>
</dbReference>
<dbReference type="GO" id="GO:0003723">
    <property type="term" value="F:RNA binding"/>
    <property type="evidence" value="ECO:0007669"/>
    <property type="project" value="InterPro"/>
</dbReference>
<feature type="repeat" description="PPR" evidence="2">
    <location>
        <begin position="460"/>
        <end position="494"/>
    </location>
</feature>
<accession>A0A5K1GHD2</accession>
<evidence type="ECO:0000313" key="3">
    <source>
        <dbReference type="EMBL" id="VVW75313.1"/>
    </source>
</evidence>
<dbReference type="NCBIfam" id="TIGR00756">
    <property type="entry name" value="PPR"/>
    <property type="match status" value="4"/>
</dbReference>
<gene>
    <name evidence="3" type="ORF">NYM_LOCUS27580</name>
</gene>
<dbReference type="PANTHER" id="PTHR47926:SF374">
    <property type="entry name" value="PENTATRICOPEPTIDE REPEAT-CONTAINING PROTEIN"/>
    <property type="match status" value="1"/>
</dbReference>
<dbReference type="FunFam" id="1.25.40.10:FF:000090">
    <property type="entry name" value="Pentatricopeptide repeat-containing protein, chloroplastic"/>
    <property type="match status" value="1"/>
</dbReference>
<dbReference type="Pfam" id="PF13041">
    <property type="entry name" value="PPR_2"/>
    <property type="match status" value="2"/>
</dbReference>
<dbReference type="Pfam" id="PF01535">
    <property type="entry name" value="PPR"/>
    <property type="match status" value="5"/>
</dbReference>
<dbReference type="InterPro" id="IPR002885">
    <property type="entry name" value="PPR_rpt"/>
</dbReference>
<dbReference type="Pfam" id="PF13812">
    <property type="entry name" value="PPR_3"/>
    <property type="match status" value="1"/>
</dbReference>
<name>A0A5K1GHD2_9MAGN</name>
<dbReference type="Pfam" id="PF20431">
    <property type="entry name" value="E_motif"/>
    <property type="match status" value="1"/>
</dbReference>
<dbReference type="PANTHER" id="PTHR47926">
    <property type="entry name" value="PENTATRICOPEPTIDE REPEAT-CONTAINING PROTEIN"/>
    <property type="match status" value="1"/>
</dbReference>
<protein>
    <recommendedName>
        <fullName evidence="4">Pentacotripeptide-repeat region of PRORP domain-containing protein</fullName>
    </recommendedName>
</protein>
<dbReference type="EMBL" id="LR721787">
    <property type="protein sequence ID" value="VVW75313.1"/>
    <property type="molecule type" value="Genomic_DNA"/>
</dbReference>
<dbReference type="OMA" id="DSEMGKY"/>
<evidence type="ECO:0008006" key="4">
    <source>
        <dbReference type="Google" id="ProtNLM"/>
    </source>
</evidence>
<dbReference type="Gene3D" id="1.25.40.10">
    <property type="entry name" value="Tetratricopeptide repeat domain"/>
    <property type="match status" value="4"/>
</dbReference>
<keyword evidence="1" id="KW-0677">Repeat</keyword>
<dbReference type="GO" id="GO:0009451">
    <property type="term" value="P:RNA modification"/>
    <property type="evidence" value="ECO:0007669"/>
    <property type="project" value="InterPro"/>
</dbReference>
<reference evidence="3" key="1">
    <citation type="submission" date="2019-09" db="EMBL/GenBank/DDBJ databases">
        <authorList>
            <person name="Zhang L."/>
        </authorList>
    </citation>
    <scope>NUCLEOTIDE SEQUENCE</scope>
</reference>
<dbReference type="FunFam" id="1.25.40.10:FF:000343">
    <property type="entry name" value="Pentatricopeptide repeat-containing protein At3g58590"/>
    <property type="match status" value="1"/>
</dbReference>
<dbReference type="InterPro" id="IPR046848">
    <property type="entry name" value="E_motif"/>
</dbReference>
<dbReference type="Gramene" id="NC9G0172930.1">
    <property type="protein sequence ID" value="NC9G0172930.1:cds"/>
    <property type="gene ID" value="NC9G0172930"/>
</dbReference>
<organism evidence="3">
    <name type="scientific">Nymphaea colorata</name>
    <name type="common">pocket water lily</name>
    <dbReference type="NCBI Taxonomy" id="210225"/>
    <lineage>
        <taxon>Eukaryota</taxon>
        <taxon>Viridiplantae</taxon>
        <taxon>Streptophyta</taxon>
        <taxon>Embryophyta</taxon>
        <taxon>Tracheophyta</taxon>
        <taxon>Spermatophyta</taxon>
        <taxon>Magnoliopsida</taxon>
        <taxon>Nymphaeales</taxon>
        <taxon>Nymphaeaceae</taxon>
        <taxon>Nymphaea</taxon>
    </lineage>
</organism>
<dbReference type="InterPro" id="IPR046960">
    <property type="entry name" value="PPR_At4g14850-like_plant"/>
</dbReference>
<dbReference type="AlphaFoldDB" id="A0A5K1GHD2"/>
<feature type="repeat" description="PPR" evidence="2">
    <location>
        <begin position="85"/>
        <end position="119"/>
    </location>
</feature>
<feature type="repeat" description="PPR" evidence="2">
    <location>
        <begin position="425"/>
        <end position="459"/>
    </location>
</feature>
<dbReference type="OrthoDB" id="635740at2759"/>
<feature type="repeat" description="PPR" evidence="2">
    <location>
        <begin position="561"/>
        <end position="595"/>
    </location>
</feature>
<feature type="repeat" description="PPR" evidence="2">
    <location>
        <begin position="13"/>
        <end position="47"/>
    </location>
</feature>
<feature type="repeat" description="PPR" evidence="2">
    <location>
        <begin position="189"/>
        <end position="223"/>
    </location>
</feature>
<sequence>MHPVPPPPPPPPSPPSWTALIQDQAWDGDVFGAFRAFSQMRRFGVRPNHVVFATLLGICGRRRILSLGASIHSLLLKSLSTLKPDVGISNSLVSMYCKCGRLPEALRIFQSIRVRDTVSWNAIISGCMTNDCIDEGWKFFKRMKSGLPSAVRVDSATLTTILASCTDHHHVPQLRMIHGVVIVNGFGGEVAVCNALLTGCFNCGEVEYAIKLFDEMSARNVVSWTAAISGLAQENMAVESIELFRKMRGSSDGVQPNAHTISASLMACSCLGDLKLGRQIHGVFLKMGLRIDAYVESSLVDMYTKCALVDDAWKVFETSEHKDTVSMTAMLVGFSLNGYEEVALQLFRQMMTEKTTEVQQDQTLISAVLGVCSSLSLGKQIHSTIIKTCLFKNVFVANSLISMYFDSGALEDAVKVFGEMGEGKNSVSWNTMIDGFANHGHFLRALQLYDEMRLNGHHPSDVTFLSLLHACSHGGLIDKGLQFFSSMIEYKMKPRMEHYACVVDMLGRAGLLSKAQAIIHNMPMLPGAVIWQALLGACGIHGDEETASYAASRLMLLESEKSETYALLSNVYSMAGRWDEKSRVYRKMKRLGIRKEAGLSWIEVQNHIP</sequence>
<dbReference type="PROSITE" id="PS51375">
    <property type="entry name" value="PPR"/>
    <property type="match status" value="6"/>
</dbReference>
<evidence type="ECO:0000256" key="1">
    <source>
        <dbReference type="ARBA" id="ARBA00022737"/>
    </source>
</evidence>